<evidence type="ECO:0000256" key="4">
    <source>
        <dbReference type="SAM" id="Phobius"/>
    </source>
</evidence>
<sequence>MTQDLQTSENLSLSAIVPTQDPAPDAATSTSAPDVPPFPNIPPLESIPADELSQIQAPTPLNIKPESDGGFKAWLLVFGLSLALFCSLGYIAAWGVFQSYYEDSSKSPLLNSSSDDISWIGSTQSCMSNLLPLLSGPLSDRGHFRLTLIIGSIGIVLSAFVVAECRLYWHFLVCQGVLTGTFIGIVAGTVPVIIPQWFTKRRGLAFGVVYTGSPIGGILIPIACRNLFPRIGFAWTMRVFGFIFIVLFGLCFLVANPRNSSFASRSNFLTSPEVKRRLFTVKGLKKPSYIAYTVSMFAIILGLFTCTSTVASSIFGALLVVVISTDDTERFSCATYPVPSYVGTSAKSIGLSESTAFYMVSVANGGSGMGRILGGFAADKFGTLNMQFFALILSSTMTFIWPFVRTEAALVVITLFFGIGYGTYIALEANPVVGMADPGDLGRLLGVMWALAGISSLLSLPIPTEVKKQYGLEGMGWYAGSMILCGAFLLLVARGFVLRRIIGKA</sequence>
<feature type="transmembrane region" description="Helical" evidence="4">
    <location>
        <begin position="386"/>
        <end position="404"/>
    </location>
</feature>
<feature type="transmembrane region" description="Helical" evidence="4">
    <location>
        <begin position="289"/>
        <end position="322"/>
    </location>
</feature>
<dbReference type="PROSITE" id="PS50850">
    <property type="entry name" value="MFS"/>
    <property type="match status" value="1"/>
</dbReference>
<dbReference type="InterPro" id="IPR036259">
    <property type="entry name" value="MFS_trans_sf"/>
</dbReference>
<comment type="subcellular location">
    <subcellularLocation>
        <location evidence="1">Membrane</location>
        <topology evidence="1">Multi-pass membrane protein</topology>
    </subcellularLocation>
</comment>
<feature type="transmembrane region" description="Helical" evidence="4">
    <location>
        <begin position="441"/>
        <end position="463"/>
    </location>
</feature>
<proteinExistence type="inferred from homology"/>
<reference evidence="6 7" key="1">
    <citation type="submission" date="2024-01" db="EMBL/GenBank/DDBJ databases">
        <title>A draft genome for the cacao thread blight pathogen Marasmiellus scandens.</title>
        <authorList>
            <person name="Baruah I.K."/>
            <person name="Leung J."/>
            <person name="Bukari Y."/>
            <person name="Amoako-Attah I."/>
            <person name="Meinhardt L.W."/>
            <person name="Bailey B.A."/>
            <person name="Cohen S.P."/>
        </authorList>
    </citation>
    <scope>NUCLEOTIDE SEQUENCE [LARGE SCALE GENOMIC DNA]</scope>
    <source>
        <strain evidence="6 7">GH-19</strain>
    </source>
</reference>
<comment type="caution">
    <text evidence="6">The sequence shown here is derived from an EMBL/GenBank/DDBJ whole genome shotgun (WGS) entry which is preliminary data.</text>
</comment>
<dbReference type="PANTHER" id="PTHR11360">
    <property type="entry name" value="MONOCARBOXYLATE TRANSPORTER"/>
    <property type="match status" value="1"/>
</dbReference>
<evidence type="ECO:0000259" key="5">
    <source>
        <dbReference type="PROSITE" id="PS50850"/>
    </source>
</evidence>
<evidence type="ECO:0000256" key="3">
    <source>
        <dbReference type="SAM" id="MobiDB-lite"/>
    </source>
</evidence>
<accession>A0ABR1J654</accession>
<dbReference type="Proteomes" id="UP001498398">
    <property type="component" value="Unassembled WGS sequence"/>
</dbReference>
<comment type="similarity">
    <text evidence="2">Belongs to the major facilitator superfamily. Monocarboxylate porter (TC 2.A.1.13) family.</text>
</comment>
<dbReference type="InterPro" id="IPR050327">
    <property type="entry name" value="Proton-linked_MCT"/>
</dbReference>
<evidence type="ECO:0000313" key="6">
    <source>
        <dbReference type="EMBL" id="KAK7451202.1"/>
    </source>
</evidence>
<feature type="region of interest" description="Disordered" evidence="3">
    <location>
        <begin position="1"/>
        <end position="43"/>
    </location>
</feature>
<evidence type="ECO:0000313" key="7">
    <source>
        <dbReference type="Proteomes" id="UP001498398"/>
    </source>
</evidence>
<feature type="transmembrane region" description="Helical" evidence="4">
    <location>
        <begin position="169"/>
        <end position="192"/>
    </location>
</feature>
<name>A0ABR1J654_9AGAR</name>
<feature type="transmembrane region" description="Helical" evidence="4">
    <location>
        <begin position="204"/>
        <end position="223"/>
    </location>
</feature>
<evidence type="ECO:0000256" key="2">
    <source>
        <dbReference type="ARBA" id="ARBA00006727"/>
    </source>
</evidence>
<gene>
    <name evidence="6" type="ORF">VKT23_012534</name>
</gene>
<evidence type="ECO:0000256" key="1">
    <source>
        <dbReference type="ARBA" id="ARBA00004141"/>
    </source>
</evidence>
<dbReference type="InterPro" id="IPR020846">
    <property type="entry name" value="MFS_dom"/>
</dbReference>
<feature type="transmembrane region" description="Helical" evidence="4">
    <location>
        <begin position="410"/>
        <end position="429"/>
    </location>
</feature>
<feature type="transmembrane region" description="Helical" evidence="4">
    <location>
        <begin position="235"/>
        <end position="255"/>
    </location>
</feature>
<organism evidence="6 7">
    <name type="scientific">Marasmiellus scandens</name>
    <dbReference type="NCBI Taxonomy" id="2682957"/>
    <lineage>
        <taxon>Eukaryota</taxon>
        <taxon>Fungi</taxon>
        <taxon>Dikarya</taxon>
        <taxon>Basidiomycota</taxon>
        <taxon>Agaricomycotina</taxon>
        <taxon>Agaricomycetes</taxon>
        <taxon>Agaricomycetidae</taxon>
        <taxon>Agaricales</taxon>
        <taxon>Marasmiineae</taxon>
        <taxon>Omphalotaceae</taxon>
        <taxon>Marasmiellus</taxon>
    </lineage>
</organism>
<dbReference type="SUPFAM" id="SSF103473">
    <property type="entry name" value="MFS general substrate transporter"/>
    <property type="match status" value="1"/>
</dbReference>
<dbReference type="EMBL" id="JBANRG010000031">
    <property type="protein sequence ID" value="KAK7451202.1"/>
    <property type="molecule type" value="Genomic_DNA"/>
</dbReference>
<dbReference type="InterPro" id="IPR011701">
    <property type="entry name" value="MFS"/>
</dbReference>
<feature type="transmembrane region" description="Helical" evidence="4">
    <location>
        <begin position="73"/>
        <end position="97"/>
    </location>
</feature>
<feature type="compositionally biased region" description="Low complexity" evidence="3">
    <location>
        <begin position="22"/>
        <end position="33"/>
    </location>
</feature>
<keyword evidence="7" id="KW-1185">Reference proteome</keyword>
<feature type="domain" description="Major facilitator superfamily (MFS) profile" evidence="5">
    <location>
        <begin position="313"/>
        <end position="505"/>
    </location>
</feature>
<dbReference type="PANTHER" id="PTHR11360:SF177">
    <property type="entry name" value="RIBOFLAVIN TRANSPORTER MCH5"/>
    <property type="match status" value="1"/>
</dbReference>
<dbReference type="Gene3D" id="1.20.1250.20">
    <property type="entry name" value="MFS general substrate transporter like domains"/>
    <property type="match status" value="2"/>
</dbReference>
<keyword evidence="4" id="KW-0812">Transmembrane</keyword>
<feature type="transmembrane region" description="Helical" evidence="4">
    <location>
        <begin position="475"/>
        <end position="497"/>
    </location>
</feature>
<protein>
    <recommendedName>
        <fullName evidence="5">Major facilitator superfamily (MFS) profile domain-containing protein</fullName>
    </recommendedName>
</protein>
<feature type="compositionally biased region" description="Polar residues" evidence="3">
    <location>
        <begin position="1"/>
        <end position="13"/>
    </location>
</feature>
<keyword evidence="4" id="KW-1133">Transmembrane helix</keyword>
<keyword evidence="4" id="KW-0472">Membrane</keyword>
<feature type="transmembrane region" description="Helical" evidence="4">
    <location>
        <begin position="146"/>
        <end position="163"/>
    </location>
</feature>
<dbReference type="Pfam" id="PF07690">
    <property type="entry name" value="MFS_1"/>
    <property type="match status" value="1"/>
</dbReference>